<dbReference type="GO" id="GO:0006424">
    <property type="term" value="P:glutamyl-tRNA aminoacylation"/>
    <property type="evidence" value="ECO:0007669"/>
    <property type="project" value="TreeGrafter"/>
</dbReference>
<gene>
    <name evidence="10" type="ORF">COB21_05350</name>
</gene>
<dbReference type="PANTHER" id="PTHR43311:SF2">
    <property type="entry name" value="GLUTAMATE--TRNA LIGASE, MITOCHONDRIAL-RELATED"/>
    <property type="match status" value="1"/>
</dbReference>
<name>A0A2A4WZ68_UNCAE</name>
<evidence type="ECO:0000256" key="6">
    <source>
        <dbReference type="ARBA" id="ARBA00023146"/>
    </source>
</evidence>
<dbReference type="SUPFAM" id="SSF52374">
    <property type="entry name" value="Nucleotidylyl transferase"/>
    <property type="match status" value="1"/>
</dbReference>
<dbReference type="InterPro" id="IPR045462">
    <property type="entry name" value="aa-tRNA-synth_I_cd-bd"/>
</dbReference>
<dbReference type="EMBL" id="NVUK01000041">
    <property type="protein sequence ID" value="PCI75752.1"/>
    <property type="molecule type" value="Genomic_DNA"/>
</dbReference>
<dbReference type="AlphaFoldDB" id="A0A2A4WZ68"/>
<keyword evidence="5 7" id="KW-0648">Protein biosynthesis</keyword>
<dbReference type="SUPFAM" id="SSF48163">
    <property type="entry name" value="An anticodon-binding domain of class I aminoacyl-tRNA synthetases"/>
    <property type="match status" value="1"/>
</dbReference>
<keyword evidence="2 7" id="KW-0436">Ligase</keyword>
<evidence type="ECO:0000313" key="11">
    <source>
        <dbReference type="Proteomes" id="UP000218775"/>
    </source>
</evidence>
<dbReference type="Gene3D" id="3.40.50.620">
    <property type="entry name" value="HUPs"/>
    <property type="match status" value="1"/>
</dbReference>
<organism evidence="10 11">
    <name type="scientific">Aerophobetes bacterium</name>
    <dbReference type="NCBI Taxonomy" id="2030807"/>
    <lineage>
        <taxon>Bacteria</taxon>
        <taxon>Candidatus Aerophobota</taxon>
    </lineage>
</organism>
<dbReference type="Pfam" id="PF00749">
    <property type="entry name" value="tRNA-synt_1c"/>
    <property type="match status" value="1"/>
</dbReference>
<comment type="similarity">
    <text evidence="1">Belongs to the class-I aminoacyl-tRNA synthetase family. Glutamate--tRNA ligase type 1 subfamily.</text>
</comment>
<feature type="domain" description="Aminoacyl-tRNA synthetase class I anticodon-binding" evidence="9">
    <location>
        <begin position="171"/>
        <end position="303"/>
    </location>
</feature>
<dbReference type="Gene3D" id="1.10.10.350">
    <property type="match status" value="1"/>
</dbReference>
<protein>
    <submittedName>
        <fullName evidence="10">Uncharacterized protein</fullName>
    </submittedName>
</protein>
<dbReference type="GO" id="GO:0004818">
    <property type="term" value="F:glutamate-tRNA ligase activity"/>
    <property type="evidence" value="ECO:0007669"/>
    <property type="project" value="TreeGrafter"/>
</dbReference>
<keyword evidence="6 7" id="KW-0030">Aminoacyl-tRNA synthetase</keyword>
<sequence length="339" mass="38517">MIKGRIETPWADVDDQVLVKSDGFPTYHLANVVDDHLMEITHIIRGDEWLSSTPKHALLYDAFGWKRPQFLHMPLLLGSDGKKLSKRKNPTSAFFYRDSGYLPDAFLNFLSLMGYSMDNDKEIYTLNEIIAEFDPKKVGSSGAFFDVKKLDWINQQYLINEVSENNLWDRIRTWGFSDEKMAKLMPLIHTRIKTFGEFIELCDFLFINNIALNETLLTPKSTSKETAMMVAQAMIWSMEKSEDFGKKGFEEATHNVAKAFGLHHKKIVMKIAFATITGRHQGPPLFDSIDILGKEKTRARFLKTIEFLGGISNKKLHILTKAWNGGDCSALVSAAPQDG</sequence>
<dbReference type="InterPro" id="IPR020751">
    <property type="entry name" value="aa-tRNA-synth_I_codon-bd_sub2"/>
</dbReference>
<evidence type="ECO:0000256" key="1">
    <source>
        <dbReference type="ARBA" id="ARBA00007894"/>
    </source>
</evidence>
<evidence type="ECO:0000256" key="2">
    <source>
        <dbReference type="ARBA" id="ARBA00022598"/>
    </source>
</evidence>
<dbReference type="InterPro" id="IPR020058">
    <property type="entry name" value="Glu/Gln-tRNA-synth_Ib_cat-dom"/>
</dbReference>
<dbReference type="GO" id="GO:0005829">
    <property type="term" value="C:cytosol"/>
    <property type="evidence" value="ECO:0007669"/>
    <property type="project" value="TreeGrafter"/>
</dbReference>
<dbReference type="Pfam" id="PF19269">
    <property type="entry name" value="Anticodon_2"/>
    <property type="match status" value="1"/>
</dbReference>
<dbReference type="GO" id="GO:0000049">
    <property type="term" value="F:tRNA binding"/>
    <property type="evidence" value="ECO:0007669"/>
    <property type="project" value="InterPro"/>
</dbReference>
<dbReference type="InterPro" id="IPR049940">
    <property type="entry name" value="GluQ/Sye"/>
</dbReference>
<evidence type="ECO:0000259" key="9">
    <source>
        <dbReference type="Pfam" id="PF19269"/>
    </source>
</evidence>
<dbReference type="PANTHER" id="PTHR43311">
    <property type="entry name" value="GLUTAMATE--TRNA LIGASE"/>
    <property type="match status" value="1"/>
</dbReference>
<reference evidence="11" key="1">
    <citation type="submission" date="2017-08" db="EMBL/GenBank/DDBJ databases">
        <title>A dynamic microbial community with high functional redundancy inhabits the cold, oxic subseafloor aquifer.</title>
        <authorList>
            <person name="Tully B.J."/>
            <person name="Wheat C.G."/>
            <person name="Glazer B.T."/>
            <person name="Huber J.A."/>
        </authorList>
    </citation>
    <scope>NUCLEOTIDE SEQUENCE [LARGE SCALE GENOMIC DNA]</scope>
</reference>
<keyword evidence="4 7" id="KW-0067">ATP-binding</keyword>
<dbReference type="GO" id="GO:0005524">
    <property type="term" value="F:ATP binding"/>
    <property type="evidence" value="ECO:0007669"/>
    <property type="project" value="UniProtKB-KW"/>
</dbReference>
<dbReference type="Proteomes" id="UP000218775">
    <property type="component" value="Unassembled WGS sequence"/>
</dbReference>
<evidence type="ECO:0000256" key="4">
    <source>
        <dbReference type="ARBA" id="ARBA00022840"/>
    </source>
</evidence>
<evidence type="ECO:0000256" key="5">
    <source>
        <dbReference type="ARBA" id="ARBA00022917"/>
    </source>
</evidence>
<proteinExistence type="inferred from homology"/>
<evidence type="ECO:0000259" key="8">
    <source>
        <dbReference type="Pfam" id="PF00749"/>
    </source>
</evidence>
<dbReference type="InterPro" id="IPR014729">
    <property type="entry name" value="Rossmann-like_a/b/a_fold"/>
</dbReference>
<evidence type="ECO:0000256" key="3">
    <source>
        <dbReference type="ARBA" id="ARBA00022741"/>
    </source>
</evidence>
<evidence type="ECO:0000313" key="10">
    <source>
        <dbReference type="EMBL" id="PCI75752.1"/>
    </source>
</evidence>
<accession>A0A2A4WZ68</accession>
<keyword evidence="3 7" id="KW-0547">Nucleotide-binding</keyword>
<comment type="caution">
    <text evidence="10">The sequence shown here is derived from an EMBL/GenBank/DDBJ whole genome shotgun (WGS) entry which is preliminary data.</text>
</comment>
<feature type="domain" description="Glutamyl/glutaminyl-tRNA synthetase class Ib catalytic" evidence="8">
    <location>
        <begin position="2"/>
        <end position="152"/>
    </location>
</feature>
<dbReference type="InterPro" id="IPR008925">
    <property type="entry name" value="aa_tRNA-synth_I_cd-bd_sf"/>
</dbReference>
<evidence type="ECO:0000256" key="7">
    <source>
        <dbReference type="RuleBase" id="RU363037"/>
    </source>
</evidence>